<sequence length="104" mass="11346">MEATRPPMPAPTMPTCKDLPVLHCDAEAGDGSQYKSSSIFRDVAMFANIYRVNSNMPVQIIKSVVPLYVGQFMFVRIETDQGIVGYGEAGNWGHIAAAQRPSKA</sequence>
<gene>
    <name evidence="1" type="ORF">FAGAP_3261</name>
</gene>
<proteinExistence type="predicted"/>
<dbReference type="InterPro" id="IPR029017">
    <property type="entry name" value="Enolase-like_N"/>
</dbReference>
<dbReference type="OrthoDB" id="2579025at2759"/>
<dbReference type="Proteomes" id="UP000737391">
    <property type="component" value="Unassembled WGS sequence"/>
</dbReference>
<evidence type="ECO:0000313" key="1">
    <source>
        <dbReference type="EMBL" id="KAF4500528.1"/>
    </source>
</evidence>
<reference evidence="1" key="1">
    <citation type="submission" date="2020-01" db="EMBL/GenBank/DDBJ databases">
        <title>Identification and distribution of gene clusters putatively required for synthesis of sphingolipid metabolism inhibitors in phylogenetically diverse species of the filamentous fungus Fusarium.</title>
        <authorList>
            <person name="Kim H.-S."/>
            <person name="Busman M."/>
            <person name="Brown D.W."/>
            <person name="Divon H."/>
            <person name="Uhlig S."/>
            <person name="Proctor R.H."/>
        </authorList>
    </citation>
    <scope>NUCLEOTIDE SEQUENCE</scope>
    <source>
        <strain evidence="1">NRRL 31653</strain>
    </source>
</reference>
<evidence type="ECO:0000313" key="2">
    <source>
        <dbReference type="Proteomes" id="UP000737391"/>
    </source>
</evidence>
<dbReference type="AlphaFoldDB" id="A0A9P5EGR8"/>
<name>A0A9P5EGR8_9HYPO</name>
<accession>A0A9P5EGR8</accession>
<comment type="caution">
    <text evidence="1">The sequence shown here is derived from an EMBL/GenBank/DDBJ whole genome shotgun (WGS) entry which is preliminary data.</text>
</comment>
<keyword evidence="2" id="KW-1185">Reference proteome</keyword>
<dbReference type="Gene3D" id="3.30.390.10">
    <property type="entry name" value="Enolase-like, N-terminal domain"/>
    <property type="match status" value="1"/>
</dbReference>
<dbReference type="EMBL" id="LUFC02000187">
    <property type="protein sequence ID" value="KAF4500528.1"/>
    <property type="molecule type" value="Genomic_DNA"/>
</dbReference>
<organism evidence="1 2">
    <name type="scientific">Fusarium agapanthi</name>
    <dbReference type="NCBI Taxonomy" id="1803897"/>
    <lineage>
        <taxon>Eukaryota</taxon>
        <taxon>Fungi</taxon>
        <taxon>Dikarya</taxon>
        <taxon>Ascomycota</taxon>
        <taxon>Pezizomycotina</taxon>
        <taxon>Sordariomycetes</taxon>
        <taxon>Hypocreomycetidae</taxon>
        <taxon>Hypocreales</taxon>
        <taxon>Nectriaceae</taxon>
        <taxon>Fusarium</taxon>
        <taxon>Fusarium fujikuroi species complex</taxon>
    </lineage>
</organism>
<dbReference type="SUPFAM" id="SSF54826">
    <property type="entry name" value="Enolase N-terminal domain-like"/>
    <property type="match status" value="1"/>
</dbReference>
<protein>
    <submittedName>
        <fullName evidence="1">2- oxo-3-deoxygalactonate 6-phosphate aldolase</fullName>
    </submittedName>
</protein>